<dbReference type="InterPro" id="IPR027417">
    <property type="entry name" value="P-loop_NTPase"/>
</dbReference>
<dbReference type="InterPro" id="IPR003439">
    <property type="entry name" value="ABC_transporter-like_ATP-bd"/>
</dbReference>
<evidence type="ECO:0000256" key="1">
    <source>
        <dbReference type="ARBA" id="ARBA00004651"/>
    </source>
</evidence>
<keyword evidence="9" id="KW-1278">Translocase</keyword>
<evidence type="ECO:0000313" key="18">
    <source>
        <dbReference type="Ensembl" id="ENSMUNP00000026229.1"/>
    </source>
</evidence>
<evidence type="ECO:0000256" key="4">
    <source>
        <dbReference type="ARBA" id="ARBA00022475"/>
    </source>
</evidence>
<comment type="similarity">
    <text evidence="2">Belongs to the ABC transporter superfamily. ABCC family. Conjugate transporter (TC 3.A.1.208) subfamily.</text>
</comment>
<feature type="transmembrane region" description="Helical" evidence="17">
    <location>
        <begin position="299"/>
        <end position="326"/>
    </location>
</feature>
<evidence type="ECO:0000256" key="17">
    <source>
        <dbReference type="SAM" id="Phobius"/>
    </source>
</evidence>
<evidence type="ECO:0000256" key="14">
    <source>
        <dbReference type="ARBA" id="ARBA00047523"/>
    </source>
</evidence>
<dbReference type="InterPro" id="IPR003593">
    <property type="entry name" value="AAA+_ATPase"/>
</dbReference>
<feature type="transmembrane region" description="Helical" evidence="17">
    <location>
        <begin position="195"/>
        <end position="215"/>
    </location>
</feature>
<sequence length="1262" mass="140475">MKTAVRKAQAELEKRKRKKRRREGDLDHVNNISKAQSQDILVLEEKQPKKKKGDKGDSGSQKDYPRGWLIKTLCKTFWQNLLLSVLFKVVHDVIVFVSPQLLKLLIAFVSDEESFTWQGYMYAILLFLSALIQSLCLQQYFSLCFQLGIQVRASLIAAIYKKVGIALSSPLSSTVGETVNLMSADAQRFMDMANFVHQLWSSPLQIILSIVFLWGELGPSVLAGLAVMVLLIPINAFLVAKSKTIQVRNMKNKDERMKIMSEILNGIKILKLFAWEPSFEKRVNEIRARELKNLLNFSYLQSVSVFVFTCAPFLVSLASFAVYVLVDENNILDAEKAFTAISLFNVLRFPMAMLPMVLSSLVQTNVSTVRLERYLGGEDLDTSAIHHSPIEGRLLPVVLMPSCLCSVNLDITPGSLVAVVGAVGSGKSSLVSAMLGEMEHIKGHINIQGSLAYVPQQAWIQNATLKDNILFGSELDETRYQQVIKACALLPDLELLPAGDQTEIGEKGINLSGGQKQRVSLARAVYSNADIYVLDDPLSAVDAHVGKYLFKHVLGPKGLLKNKTRILVTHSISFLPQVDNIVVMVAGAVTEQGSYGTLLANRGAFAQFLNLYGRQEKDASEKNTTGTGNKMGLCVCLGDMKNLALSGSDANGGSHEPYPEPLKNVKGQKLIEKEAVETGKVKFSMYLRYLRAVGLWYSFWVAMGYVGQYVAFVGTNLWLSAWTDDAQRYLNETYPLEQRDLRIGVFGALGVSQGESLFLLFATILSAYGATRASRVMHQQLLSNILRVPMSFYDTTPTGRIVNRFAKDIFTIDETIPMSFRSWLSCLMGIISTLLMITLATPFFALIIIPLGIFYYFVLRFYVSTSRQLRRLDSVTRSPIYSHFGETVSGLSVIRAYGHQARFLKQNEITMDINQKSVYSWIISNRWLAIRLEFVGSLVVFFSALLAVISKGTLEGGIVGLSVSSALNVTQTLNWLVRTSSELETNIVAVERVHEYTKAPWVTEKRPPRGWPSKGEIRFVDYKVRYRPELELVLQGITCNIGSTEKVGVVGRTGAGKSSLTNCLFRVLEAAGGMILIDEVDITTIGLHDLRRNLTIIPQDPVLFTGTLRMNLDPFDQYTDEEVWKALELAHLKTFVQDLPGRLLYVVSEGGENLSVGQRQLVCLARALLRKAKILILDEATAAVDLETDHLIQTTIRSEFADCTVLTIAHRLHTIMDSDRVMVLQAGRIVEFDSPEELLRKPGVFSMMAKDAGITNTETTTL</sequence>
<protein>
    <recommendedName>
        <fullName evidence="20">Canalicular multispecific organic anion transporter 1</fullName>
    </recommendedName>
</protein>
<evidence type="ECO:0000256" key="3">
    <source>
        <dbReference type="ARBA" id="ARBA00022448"/>
    </source>
</evidence>
<evidence type="ECO:0000256" key="8">
    <source>
        <dbReference type="ARBA" id="ARBA00022840"/>
    </source>
</evidence>
<reference evidence="18" key="1">
    <citation type="submission" date="2020-03" db="EMBL/GenBank/DDBJ databases">
        <title>Melopsittacus undulatus (budgerigar) genome, bMelUnd1, maternal haplotype with Z.</title>
        <authorList>
            <person name="Gedman G."/>
            <person name="Mountcastle J."/>
            <person name="Haase B."/>
            <person name="Formenti G."/>
            <person name="Wright T."/>
            <person name="Apodaca J."/>
            <person name="Pelan S."/>
            <person name="Chow W."/>
            <person name="Rhie A."/>
            <person name="Howe K."/>
            <person name="Fedrigo O."/>
            <person name="Jarvis E.D."/>
        </authorList>
    </citation>
    <scope>NUCLEOTIDE SEQUENCE [LARGE SCALE GENOMIC DNA]</scope>
</reference>
<dbReference type="Pfam" id="PF00005">
    <property type="entry name" value="ABC_tran"/>
    <property type="match status" value="2"/>
</dbReference>
<dbReference type="GO" id="GO:0006869">
    <property type="term" value="P:lipid transport"/>
    <property type="evidence" value="ECO:0007669"/>
    <property type="project" value="UniProtKB-KW"/>
</dbReference>
<dbReference type="FunFam" id="3.40.50.300:FF:000074">
    <property type="entry name" value="Multidrug resistance-associated protein 5 isoform 1"/>
    <property type="match status" value="1"/>
</dbReference>
<dbReference type="FunFam" id="1.20.1560.10:FF:000001">
    <property type="entry name" value="ATP-binding cassette subfamily C member 1"/>
    <property type="match status" value="1"/>
</dbReference>
<comment type="catalytic activity">
    <reaction evidence="13">
        <text>ATP + H2O + xenobioticSide 1 = ADP + phosphate + xenobioticSide 2.</text>
        <dbReference type="EC" id="7.6.2.2"/>
    </reaction>
</comment>
<evidence type="ECO:0000256" key="11">
    <source>
        <dbReference type="ARBA" id="ARBA00023055"/>
    </source>
</evidence>
<evidence type="ECO:0000256" key="13">
    <source>
        <dbReference type="ARBA" id="ARBA00034018"/>
    </source>
</evidence>
<dbReference type="FunFam" id="1.20.1560.10:FF:000007">
    <property type="entry name" value="ATP-binding cassette subfamily C member 1"/>
    <property type="match status" value="1"/>
</dbReference>
<dbReference type="NCBIfam" id="TIGR00957">
    <property type="entry name" value="MRP_assoc_pro"/>
    <property type="match status" value="1"/>
</dbReference>
<reference evidence="18" key="3">
    <citation type="submission" date="2025-09" db="UniProtKB">
        <authorList>
            <consortium name="Ensembl"/>
        </authorList>
    </citation>
    <scope>IDENTIFICATION</scope>
</reference>
<feature type="transmembrane region" description="Helical" evidence="17">
    <location>
        <begin position="695"/>
        <end position="721"/>
    </location>
</feature>
<dbReference type="PROSITE" id="PS50893">
    <property type="entry name" value="ABC_TRANSPORTER_2"/>
    <property type="match status" value="2"/>
</dbReference>
<dbReference type="FunFam" id="3.40.50.300:FF:000293">
    <property type="entry name" value="ATP binding cassette subfamily C member 1"/>
    <property type="match status" value="1"/>
</dbReference>
<gene>
    <name evidence="18" type="primary">LOC101868692</name>
</gene>
<evidence type="ECO:0000256" key="12">
    <source>
        <dbReference type="ARBA" id="ARBA00023136"/>
    </source>
</evidence>
<evidence type="ECO:0000256" key="7">
    <source>
        <dbReference type="ARBA" id="ARBA00022741"/>
    </source>
</evidence>
<dbReference type="CDD" id="cd18595">
    <property type="entry name" value="ABC_6TM_MRP1_2_3_6_D1_like"/>
    <property type="match status" value="1"/>
</dbReference>
<keyword evidence="6" id="KW-0677">Repeat</keyword>
<dbReference type="Ensembl" id="ENSMUNT00000025972.1">
    <property type="protein sequence ID" value="ENSMUNP00000026229.1"/>
    <property type="gene ID" value="ENSMUNG00000007679.2"/>
</dbReference>
<evidence type="ECO:0000313" key="19">
    <source>
        <dbReference type="Proteomes" id="UP000694405"/>
    </source>
</evidence>
<name>A0A8V5G8C2_MELUD</name>
<dbReference type="PROSITE" id="PS00211">
    <property type="entry name" value="ABC_TRANSPORTER_1"/>
    <property type="match status" value="2"/>
</dbReference>
<dbReference type="GO" id="GO:0016887">
    <property type="term" value="F:ATP hydrolysis activity"/>
    <property type="evidence" value="ECO:0007669"/>
    <property type="project" value="InterPro"/>
</dbReference>
<keyword evidence="4" id="KW-1003">Cell membrane</keyword>
<evidence type="ECO:0008006" key="20">
    <source>
        <dbReference type="Google" id="ProtNLM"/>
    </source>
</evidence>
<keyword evidence="11" id="KW-0445">Lipid transport</keyword>
<dbReference type="InterPro" id="IPR036640">
    <property type="entry name" value="ABC1_TM_sf"/>
</dbReference>
<dbReference type="InterPro" id="IPR017871">
    <property type="entry name" value="ABC_transporter-like_CS"/>
</dbReference>
<dbReference type="GO" id="GO:0016324">
    <property type="term" value="C:apical plasma membrane"/>
    <property type="evidence" value="ECO:0007669"/>
    <property type="project" value="TreeGrafter"/>
</dbReference>
<dbReference type="SUPFAM" id="SSF90123">
    <property type="entry name" value="ABC transporter transmembrane region"/>
    <property type="match status" value="2"/>
</dbReference>
<dbReference type="GO" id="GO:0005524">
    <property type="term" value="F:ATP binding"/>
    <property type="evidence" value="ECO:0007669"/>
    <property type="project" value="UniProtKB-KW"/>
</dbReference>
<comment type="subcellular location">
    <subcellularLocation>
        <location evidence="1">Cell membrane</location>
        <topology evidence="1">Multi-pass membrane protein</topology>
    </subcellularLocation>
</comment>
<feature type="transmembrane region" description="Helical" evidence="17">
    <location>
        <begin position="741"/>
        <end position="768"/>
    </location>
</feature>
<dbReference type="CDD" id="cd03250">
    <property type="entry name" value="ABCC_MRP_domain1"/>
    <property type="match status" value="1"/>
</dbReference>
<evidence type="ECO:0000256" key="5">
    <source>
        <dbReference type="ARBA" id="ARBA00022692"/>
    </source>
</evidence>
<dbReference type="Gene3D" id="1.20.1560.10">
    <property type="entry name" value="ABC transporter type 1, transmembrane domain"/>
    <property type="match status" value="2"/>
</dbReference>
<dbReference type="CDD" id="cd03244">
    <property type="entry name" value="ABCC_MRP_domain2"/>
    <property type="match status" value="1"/>
</dbReference>
<dbReference type="InterPro" id="IPR005292">
    <property type="entry name" value="MRP"/>
</dbReference>
<accession>A0A8V5G8C2</accession>
<feature type="transmembrane region" description="Helical" evidence="17">
    <location>
        <begin position="338"/>
        <end position="362"/>
    </location>
</feature>
<proteinExistence type="inferred from homology"/>
<reference evidence="18" key="2">
    <citation type="submission" date="2025-08" db="UniProtKB">
        <authorList>
            <consortium name="Ensembl"/>
        </authorList>
    </citation>
    <scope>IDENTIFICATION</scope>
</reference>
<dbReference type="Proteomes" id="UP000694405">
    <property type="component" value="Chromosome 4"/>
</dbReference>
<dbReference type="InterPro" id="IPR011527">
    <property type="entry name" value="ABC1_TM_dom"/>
</dbReference>
<dbReference type="AlphaFoldDB" id="A0A8V5G8C2"/>
<dbReference type="Gene3D" id="3.40.50.300">
    <property type="entry name" value="P-loop containing nucleotide triphosphate hydrolases"/>
    <property type="match status" value="2"/>
</dbReference>
<dbReference type="Pfam" id="PF00664">
    <property type="entry name" value="ABC_membrane"/>
    <property type="match status" value="2"/>
</dbReference>
<dbReference type="CDD" id="cd18603">
    <property type="entry name" value="ABC_6TM_MRP1_2_3_6_D2_like"/>
    <property type="match status" value="1"/>
</dbReference>
<evidence type="ECO:0000256" key="6">
    <source>
        <dbReference type="ARBA" id="ARBA00022737"/>
    </source>
</evidence>
<feature type="transmembrane region" description="Helical" evidence="17">
    <location>
        <begin position="928"/>
        <end position="949"/>
    </location>
</feature>
<keyword evidence="19" id="KW-1185">Reference proteome</keyword>
<comment type="catalytic activity">
    <reaction evidence="15">
        <text>17beta-estradiol 17-O-(beta-D-glucuronate)(in) + ATP + H2O = 17beta-estradiol 17-O-(beta-D-glucuronate)(out) + ADP + phosphate + H(+)</text>
        <dbReference type="Rhea" id="RHEA:60128"/>
        <dbReference type="ChEBI" id="CHEBI:15377"/>
        <dbReference type="ChEBI" id="CHEBI:15378"/>
        <dbReference type="ChEBI" id="CHEBI:30616"/>
        <dbReference type="ChEBI" id="CHEBI:43474"/>
        <dbReference type="ChEBI" id="CHEBI:82961"/>
        <dbReference type="ChEBI" id="CHEBI:456216"/>
    </reaction>
    <physiologicalReaction direction="left-to-right" evidence="15">
        <dbReference type="Rhea" id="RHEA:60129"/>
    </physiologicalReaction>
</comment>
<dbReference type="PROSITE" id="PS50929">
    <property type="entry name" value="ABC_TM1F"/>
    <property type="match status" value="2"/>
</dbReference>
<evidence type="ECO:0000256" key="15">
    <source>
        <dbReference type="ARBA" id="ARBA00047576"/>
    </source>
</evidence>
<keyword evidence="5 17" id="KW-0812">Transmembrane</keyword>
<keyword evidence="7" id="KW-0547">Nucleotide-binding</keyword>
<feature type="region of interest" description="Disordered" evidence="16">
    <location>
        <begin position="1"/>
        <end position="62"/>
    </location>
</feature>
<feature type="compositionally biased region" description="Polar residues" evidence="16">
    <location>
        <begin position="30"/>
        <end position="39"/>
    </location>
</feature>
<evidence type="ECO:0000256" key="10">
    <source>
        <dbReference type="ARBA" id="ARBA00022989"/>
    </source>
</evidence>
<evidence type="ECO:0000256" key="9">
    <source>
        <dbReference type="ARBA" id="ARBA00022967"/>
    </source>
</evidence>
<feature type="transmembrane region" description="Helical" evidence="17">
    <location>
        <begin position="81"/>
        <end position="99"/>
    </location>
</feature>
<dbReference type="PANTHER" id="PTHR24223">
    <property type="entry name" value="ATP-BINDING CASSETTE SUB-FAMILY C"/>
    <property type="match status" value="1"/>
</dbReference>
<dbReference type="SMART" id="SM00382">
    <property type="entry name" value="AAA"/>
    <property type="match status" value="2"/>
</dbReference>
<feature type="transmembrane region" description="Helical" evidence="17">
    <location>
        <begin position="119"/>
        <end position="137"/>
    </location>
</feature>
<keyword evidence="10 17" id="KW-1133">Transmembrane helix</keyword>
<keyword evidence="3" id="KW-0813">Transport</keyword>
<dbReference type="InterPro" id="IPR050173">
    <property type="entry name" value="ABC_transporter_C-like"/>
</dbReference>
<feature type="transmembrane region" description="Helical" evidence="17">
    <location>
        <begin position="843"/>
        <end position="863"/>
    </location>
</feature>
<keyword evidence="12 17" id="KW-0472">Membrane</keyword>
<feature type="transmembrane region" description="Helical" evidence="17">
    <location>
        <begin position="820"/>
        <end position="837"/>
    </location>
</feature>
<evidence type="ECO:0000256" key="16">
    <source>
        <dbReference type="SAM" id="MobiDB-lite"/>
    </source>
</evidence>
<feature type="transmembrane region" description="Helical" evidence="17">
    <location>
        <begin position="221"/>
        <end position="240"/>
    </location>
</feature>
<dbReference type="PANTHER" id="PTHR24223:SF176">
    <property type="entry name" value="ATP-BINDING CASSETTE SUB-FAMILY C MEMBER 2"/>
    <property type="match status" value="1"/>
</dbReference>
<dbReference type="SUPFAM" id="SSF52540">
    <property type="entry name" value="P-loop containing nucleoside triphosphate hydrolases"/>
    <property type="match status" value="2"/>
</dbReference>
<dbReference type="GO" id="GO:0008559">
    <property type="term" value="F:ABC-type xenobiotic transporter activity"/>
    <property type="evidence" value="ECO:0007669"/>
    <property type="project" value="UniProtKB-EC"/>
</dbReference>
<organism evidence="18 19">
    <name type="scientific">Melopsittacus undulatus</name>
    <name type="common">Budgerigar</name>
    <name type="synonym">Psittacus undulatus</name>
    <dbReference type="NCBI Taxonomy" id="13146"/>
    <lineage>
        <taxon>Eukaryota</taxon>
        <taxon>Metazoa</taxon>
        <taxon>Chordata</taxon>
        <taxon>Craniata</taxon>
        <taxon>Vertebrata</taxon>
        <taxon>Euteleostomi</taxon>
        <taxon>Archelosauria</taxon>
        <taxon>Archosauria</taxon>
        <taxon>Dinosauria</taxon>
        <taxon>Saurischia</taxon>
        <taxon>Theropoda</taxon>
        <taxon>Coelurosauria</taxon>
        <taxon>Aves</taxon>
        <taxon>Neognathae</taxon>
        <taxon>Neoaves</taxon>
        <taxon>Telluraves</taxon>
        <taxon>Australaves</taxon>
        <taxon>Psittaciformes</taxon>
        <taxon>Psittaculidae</taxon>
        <taxon>Melopsittacus</taxon>
    </lineage>
</organism>
<evidence type="ECO:0000256" key="2">
    <source>
        <dbReference type="ARBA" id="ARBA00009726"/>
    </source>
</evidence>
<keyword evidence="8" id="KW-0067">ATP-binding</keyword>
<comment type="catalytic activity">
    <reaction evidence="14">
        <text>leukotriene C4(in) + ATP + H2O = leukotriene C4(out) + ADP + phosphate + H(+)</text>
        <dbReference type="Rhea" id="RHEA:38963"/>
        <dbReference type="ChEBI" id="CHEBI:15377"/>
        <dbReference type="ChEBI" id="CHEBI:15378"/>
        <dbReference type="ChEBI" id="CHEBI:30616"/>
        <dbReference type="ChEBI" id="CHEBI:43474"/>
        <dbReference type="ChEBI" id="CHEBI:57973"/>
        <dbReference type="ChEBI" id="CHEBI:456216"/>
    </reaction>
    <physiologicalReaction direction="left-to-right" evidence="14">
        <dbReference type="Rhea" id="RHEA:38964"/>
    </physiologicalReaction>
</comment>